<gene>
    <name evidence="2" type="ORF">C0Q70_18786</name>
</gene>
<comment type="caution">
    <text evidence="2">The sequence shown here is derived from an EMBL/GenBank/DDBJ whole genome shotgun (WGS) entry which is preliminary data.</text>
</comment>
<keyword evidence="3" id="KW-1185">Reference proteome</keyword>
<proteinExistence type="predicted"/>
<feature type="compositionally biased region" description="Low complexity" evidence="1">
    <location>
        <begin position="232"/>
        <end position="249"/>
    </location>
</feature>
<dbReference type="Proteomes" id="UP000245119">
    <property type="component" value="Linkage Group LG12"/>
</dbReference>
<dbReference type="STRING" id="400727.A0A2T7NHK3"/>
<evidence type="ECO:0000313" key="3">
    <source>
        <dbReference type="Proteomes" id="UP000245119"/>
    </source>
</evidence>
<dbReference type="EMBL" id="PZQS01000012">
    <property type="protein sequence ID" value="PVD20628.1"/>
    <property type="molecule type" value="Genomic_DNA"/>
</dbReference>
<protein>
    <submittedName>
        <fullName evidence="2">Uncharacterized protein</fullName>
    </submittedName>
</protein>
<dbReference type="AlphaFoldDB" id="A0A2T7NHK3"/>
<reference evidence="2 3" key="1">
    <citation type="submission" date="2018-04" db="EMBL/GenBank/DDBJ databases">
        <title>The genome of golden apple snail Pomacea canaliculata provides insight into stress tolerance and invasive adaptation.</title>
        <authorList>
            <person name="Liu C."/>
            <person name="Liu B."/>
            <person name="Ren Y."/>
            <person name="Zhang Y."/>
            <person name="Wang H."/>
            <person name="Li S."/>
            <person name="Jiang F."/>
            <person name="Yin L."/>
            <person name="Zhang G."/>
            <person name="Qian W."/>
            <person name="Fan W."/>
        </authorList>
    </citation>
    <scope>NUCLEOTIDE SEQUENCE [LARGE SCALE GENOMIC DNA]</scope>
    <source>
        <strain evidence="2">SZHN2017</strain>
        <tissue evidence="2">Muscle</tissue>
    </source>
</reference>
<name>A0A2T7NHK3_POMCA</name>
<feature type="region of interest" description="Disordered" evidence="1">
    <location>
        <begin position="52"/>
        <end position="99"/>
    </location>
</feature>
<dbReference type="OrthoDB" id="5954824at2759"/>
<feature type="region of interest" description="Disordered" evidence="1">
    <location>
        <begin position="222"/>
        <end position="256"/>
    </location>
</feature>
<accession>A0A2T7NHK3</accession>
<sequence length="383" mass="39796">MAGAGAMTGGYYDFLHSPNTAAAMSQQSAMAYSGSGGAMSMGVGGGVGGGSGGHPLYHHHHHHQSAYDTSQMMMSGMGAPPHHSHPHHHHHHAAMQQHMQAAAAAANCSNYAPSLPTINSTISSAINNRYAQSCAMAAAGIANGATGGDFTSHLATATATASAAIHNGVYDRDTASTTPSSSAASSSSSAMYASSAASMMGMGMGGQWSAGAHVTQSAGRYCKQQPLSPTGSTGSLQSMSPPSSSDASPYTGLTSATGGEPVDLALAEGVCQSSPDVCKDEWRWMRYPLVQCGLARQPTQDEKHRPENKTVPMGLTRHLADYVLPTLVARGRTCNCANPGERFPHQRRAHQQQPPRGPPSLQRLAMAVPYWGPECKTFTSLHA</sequence>
<feature type="compositionally biased region" description="Basic residues" evidence="1">
    <location>
        <begin position="82"/>
        <end position="93"/>
    </location>
</feature>
<evidence type="ECO:0000256" key="1">
    <source>
        <dbReference type="SAM" id="MobiDB-lite"/>
    </source>
</evidence>
<organism evidence="2 3">
    <name type="scientific">Pomacea canaliculata</name>
    <name type="common">Golden apple snail</name>
    <dbReference type="NCBI Taxonomy" id="400727"/>
    <lineage>
        <taxon>Eukaryota</taxon>
        <taxon>Metazoa</taxon>
        <taxon>Spiralia</taxon>
        <taxon>Lophotrochozoa</taxon>
        <taxon>Mollusca</taxon>
        <taxon>Gastropoda</taxon>
        <taxon>Caenogastropoda</taxon>
        <taxon>Architaenioglossa</taxon>
        <taxon>Ampullarioidea</taxon>
        <taxon>Ampullariidae</taxon>
        <taxon>Pomacea</taxon>
    </lineage>
</organism>
<feature type="region of interest" description="Disordered" evidence="1">
    <location>
        <begin position="340"/>
        <end position="361"/>
    </location>
</feature>
<evidence type="ECO:0000313" key="2">
    <source>
        <dbReference type="EMBL" id="PVD20628.1"/>
    </source>
</evidence>